<sequence>MRIEVHVHGILNICKGVTLTQIENGLRKWLDYLDAETIAEARSMEQDEPGIVFHRPERTLEVCWTGEVGRNFVSRLQDTLYELGPLTESASQIELTYYYEDGRDEYQILFVGPSEESIHLAQRQHMIEDVASLLSRHFSQEDVVQVTDLVNVLFDHDLEKRKSAESEPDFQLPGGSLLHFRKKHLH</sequence>
<protein>
    <submittedName>
        <fullName evidence="1">Uncharacterized protein</fullName>
    </submittedName>
</protein>
<reference evidence="1 2" key="1">
    <citation type="journal article" date="2012" name="Appl. Environ. Microbiol.">
        <title>Draft genome sequence of a psychrotolerant sulfur-oxidizing bacterium, Sulfuricella denitrificans skB26, and proteomic insights into cold adaptation.</title>
        <authorList>
            <person name="Watanabe T."/>
            <person name="Kojima H."/>
            <person name="Fukui M."/>
        </authorList>
    </citation>
    <scope>NUCLEOTIDE SEQUENCE [LARGE SCALE GENOMIC DNA]</scope>
    <source>
        <strain evidence="2">skB26</strain>
    </source>
</reference>
<dbReference type="InterPro" id="IPR046545">
    <property type="entry name" value="DUF6806"/>
</dbReference>
<dbReference type="Proteomes" id="UP000015559">
    <property type="component" value="Chromosome"/>
</dbReference>
<evidence type="ECO:0000313" key="1">
    <source>
        <dbReference type="EMBL" id="BAN35884.1"/>
    </source>
</evidence>
<dbReference type="EMBL" id="AP013066">
    <property type="protein sequence ID" value="BAN35884.1"/>
    <property type="molecule type" value="Genomic_DNA"/>
</dbReference>
<dbReference type="Pfam" id="PF20621">
    <property type="entry name" value="DUF6806"/>
    <property type="match status" value="1"/>
</dbReference>
<dbReference type="eggNOG" id="ENOG502Z7VF">
    <property type="taxonomic scope" value="Bacteria"/>
</dbReference>
<dbReference type="RefSeq" id="WP_009205080.1">
    <property type="nucleotide sequence ID" value="NC_022357.1"/>
</dbReference>
<dbReference type="KEGG" id="sdr:SCD_n02073"/>
<dbReference type="STRING" id="1163617.SCD_n02073"/>
<dbReference type="AlphaFoldDB" id="S6AM86"/>
<keyword evidence="2" id="KW-1185">Reference proteome</keyword>
<dbReference type="HOGENOM" id="CLU_1453704_0_0_4"/>
<evidence type="ECO:0000313" key="2">
    <source>
        <dbReference type="Proteomes" id="UP000015559"/>
    </source>
</evidence>
<dbReference type="OrthoDB" id="8536242at2"/>
<proteinExistence type="predicted"/>
<gene>
    <name evidence="1" type="ORF">SCD_n02073</name>
</gene>
<organism evidence="1 2">
    <name type="scientific">Sulfuricella denitrificans (strain DSM 22764 / NBRC 105220 / skB26)</name>
    <dbReference type="NCBI Taxonomy" id="1163617"/>
    <lineage>
        <taxon>Bacteria</taxon>
        <taxon>Pseudomonadati</taxon>
        <taxon>Pseudomonadota</taxon>
        <taxon>Betaproteobacteria</taxon>
        <taxon>Nitrosomonadales</taxon>
        <taxon>Sulfuricellaceae</taxon>
        <taxon>Sulfuricella</taxon>
    </lineage>
</organism>
<name>S6AM86_SULDS</name>
<accession>S6AM86</accession>